<keyword evidence="3" id="KW-1185">Reference proteome</keyword>
<evidence type="ECO:0000313" key="3">
    <source>
        <dbReference type="Proteomes" id="UP000095751"/>
    </source>
</evidence>
<accession>A0A1E7ETV8</accession>
<feature type="compositionally biased region" description="Polar residues" evidence="1">
    <location>
        <begin position="73"/>
        <end position="82"/>
    </location>
</feature>
<evidence type="ECO:0000313" key="2">
    <source>
        <dbReference type="EMBL" id="OEU09296.1"/>
    </source>
</evidence>
<proteinExistence type="predicted"/>
<name>A0A1E7ETV8_9STRA</name>
<feature type="region of interest" description="Disordered" evidence="1">
    <location>
        <begin position="495"/>
        <end position="536"/>
    </location>
</feature>
<feature type="compositionally biased region" description="Acidic residues" evidence="1">
    <location>
        <begin position="303"/>
        <end position="315"/>
    </location>
</feature>
<dbReference type="AlphaFoldDB" id="A0A1E7ETV8"/>
<dbReference type="InParanoid" id="A0A1E7ETV8"/>
<feature type="compositionally biased region" description="Low complexity" evidence="1">
    <location>
        <begin position="40"/>
        <end position="72"/>
    </location>
</feature>
<dbReference type="Proteomes" id="UP000095751">
    <property type="component" value="Unassembled WGS sequence"/>
</dbReference>
<evidence type="ECO:0000256" key="1">
    <source>
        <dbReference type="SAM" id="MobiDB-lite"/>
    </source>
</evidence>
<dbReference type="KEGG" id="fcy:FRACYDRAFT_248636"/>
<feature type="region of interest" description="Disordered" evidence="1">
    <location>
        <begin position="423"/>
        <end position="480"/>
    </location>
</feature>
<dbReference type="EMBL" id="KV784376">
    <property type="protein sequence ID" value="OEU09296.1"/>
    <property type="molecule type" value="Genomic_DNA"/>
</dbReference>
<sequence>MSASCGILLGSLMKQVPDFFMTTMKLWMGCLESFFQPATTTTTTTSNDSSNTSDNNNSSAEGNSNNSGYESDQPITTTVTNSCTRENVMKDDAIASEDNSIPIPISILLATTINTAIATGKKMDEEGRNLSSTTSTYDNTIESIRAILDLDIVGGVNWKWIANMMSDSDVLACNILRRNNNSPSIKSTFTTFKSKQMIHPTAYLIKTLGLSLKLNILCTKTRTEIQSLSDETERINDLWTTNLEDNKTLTAKLWIRRARSNTSRASALMASDDILLKLMELNFVCNSGLFHARIMNENNNDNGDGDGDDDNGDDGGGERRALITVSKINAYHEINKELTSEIQESIKHADEITKQMVHSEYDKCSNCNTMYHKDSWILFGSIIQKYNEGSSTSSVFLCFQCTDDPEQKVVQVGCGEMLQVLEEDRLSSNPTSSGNNTKKKSNRKKKKKRRKKLTHINNNDDTAGPLDKIRGPPNAVSSPSSVLLFPHPLPGPRFFCSTTTTSNDGGNDDDDNDTGSSDSKTFILRDDETEDNSLGSSWSARGDIIASDYHQTTTSATKKGTALVLNDDLVDYLLQTGSIIALNDYMNMLGLDNNDDDTENDNFGDCDDLKEV</sequence>
<organism evidence="2 3">
    <name type="scientific">Fragilariopsis cylindrus CCMP1102</name>
    <dbReference type="NCBI Taxonomy" id="635003"/>
    <lineage>
        <taxon>Eukaryota</taxon>
        <taxon>Sar</taxon>
        <taxon>Stramenopiles</taxon>
        <taxon>Ochrophyta</taxon>
        <taxon>Bacillariophyta</taxon>
        <taxon>Bacillariophyceae</taxon>
        <taxon>Bacillariophycidae</taxon>
        <taxon>Bacillariales</taxon>
        <taxon>Bacillariaceae</taxon>
        <taxon>Fragilariopsis</taxon>
    </lineage>
</organism>
<feature type="region of interest" description="Disordered" evidence="1">
    <location>
        <begin position="40"/>
        <end position="82"/>
    </location>
</feature>
<reference evidence="2 3" key="1">
    <citation type="submission" date="2016-09" db="EMBL/GenBank/DDBJ databases">
        <title>Extensive genetic diversity and differential bi-allelic expression allows diatom success in the polar Southern Ocean.</title>
        <authorList>
            <consortium name="DOE Joint Genome Institute"/>
            <person name="Mock T."/>
            <person name="Otillar R.P."/>
            <person name="Strauss J."/>
            <person name="Dupont C."/>
            <person name="Frickenhaus S."/>
            <person name="Maumus F."/>
            <person name="Mcmullan M."/>
            <person name="Sanges R."/>
            <person name="Schmutz J."/>
            <person name="Toseland A."/>
            <person name="Valas R."/>
            <person name="Veluchamy A."/>
            <person name="Ward B.J."/>
            <person name="Allen A."/>
            <person name="Barry K."/>
            <person name="Falciatore A."/>
            <person name="Ferrante M."/>
            <person name="Fortunato A.E."/>
            <person name="Gloeckner G."/>
            <person name="Gruber A."/>
            <person name="Hipkin R."/>
            <person name="Janech M."/>
            <person name="Kroth P."/>
            <person name="Leese F."/>
            <person name="Lindquist E."/>
            <person name="Lyon B.R."/>
            <person name="Martin J."/>
            <person name="Mayer C."/>
            <person name="Parker M."/>
            <person name="Quesneville H."/>
            <person name="Raymond J."/>
            <person name="Uhlig C."/>
            <person name="Valentin K.U."/>
            <person name="Worden A.Z."/>
            <person name="Armbrust E.V."/>
            <person name="Bowler C."/>
            <person name="Green B."/>
            <person name="Moulton V."/>
            <person name="Van Oosterhout C."/>
            <person name="Grigoriev I."/>
        </authorList>
    </citation>
    <scope>NUCLEOTIDE SEQUENCE [LARGE SCALE GENOMIC DNA]</scope>
    <source>
        <strain evidence="2 3">CCMP1102</strain>
    </source>
</reference>
<feature type="region of interest" description="Disordered" evidence="1">
    <location>
        <begin position="299"/>
        <end position="318"/>
    </location>
</feature>
<protein>
    <submittedName>
        <fullName evidence="2">Uncharacterized protein</fullName>
    </submittedName>
</protein>
<feature type="compositionally biased region" description="Basic residues" evidence="1">
    <location>
        <begin position="437"/>
        <end position="454"/>
    </location>
</feature>
<gene>
    <name evidence="2" type="ORF">FRACYDRAFT_248636</name>
</gene>